<evidence type="ECO:0000313" key="16">
    <source>
        <dbReference type="Proteomes" id="UP000258888"/>
    </source>
</evidence>
<dbReference type="CDD" id="cd03225">
    <property type="entry name" value="ABC_cobalt_CbiO_domain1"/>
    <property type="match status" value="2"/>
</dbReference>
<reference evidence="15 16" key="1">
    <citation type="submission" date="2016-02" db="EMBL/GenBank/DDBJ databases">
        <title>Gardnerella vaginalis Subgroups Defined by cpn60 Sequencing and Sialidase Activity in Isolates from Canada, Belgium and Kenya.</title>
        <authorList>
            <person name="Schellenberg J."/>
            <person name="Paramel Jayaprakash T."/>
            <person name="Withana Gamage N."/>
            <person name="Patterson M.H."/>
            <person name="Vaneechoutte M."/>
            <person name="Hill J.E."/>
        </authorList>
    </citation>
    <scope>NUCLEOTIDE SEQUENCE [LARGE SCALE GENOMIC DNA]</scope>
    <source>
        <strain evidence="15 16">N160</strain>
    </source>
</reference>
<feature type="transmembrane region" description="Helical" evidence="13">
    <location>
        <begin position="561"/>
        <end position="580"/>
    </location>
</feature>
<dbReference type="SMART" id="SM00382">
    <property type="entry name" value="AAA"/>
    <property type="match status" value="2"/>
</dbReference>
<dbReference type="InterPro" id="IPR003439">
    <property type="entry name" value="ABC_transporter-like_ATP-bd"/>
</dbReference>
<organism evidence="15 16">
    <name type="scientific">Gardnerella vaginalis</name>
    <dbReference type="NCBI Taxonomy" id="2702"/>
    <lineage>
        <taxon>Bacteria</taxon>
        <taxon>Bacillati</taxon>
        <taxon>Actinomycetota</taxon>
        <taxon>Actinomycetes</taxon>
        <taxon>Bifidobacteriales</taxon>
        <taxon>Bifidobacteriaceae</taxon>
        <taxon>Gardnerella</taxon>
    </lineage>
</organism>
<dbReference type="NCBIfam" id="NF010167">
    <property type="entry name" value="PRK13648.1"/>
    <property type="match status" value="2"/>
</dbReference>
<feature type="transmembrane region" description="Helical" evidence="13">
    <location>
        <begin position="586"/>
        <end position="604"/>
    </location>
</feature>
<feature type="transmembrane region" description="Helical" evidence="13">
    <location>
        <begin position="625"/>
        <end position="646"/>
    </location>
</feature>
<feature type="domain" description="ABC transporter" evidence="14">
    <location>
        <begin position="279"/>
        <end position="517"/>
    </location>
</feature>
<dbReference type="CDD" id="cd16914">
    <property type="entry name" value="EcfT"/>
    <property type="match status" value="1"/>
</dbReference>
<keyword evidence="4" id="KW-0813">Transport</keyword>
<evidence type="ECO:0000256" key="5">
    <source>
        <dbReference type="ARBA" id="ARBA00022475"/>
    </source>
</evidence>
<keyword evidence="5" id="KW-1003">Cell membrane</keyword>
<name>A0A3E1IPQ3_GARVA</name>
<dbReference type="InterPro" id="IPR015856">
    <property type="entry name" value="ABC_transpr_CbiO/EcfA_su"/>
</dbReference>
<evidence type="ECO:0000256" key="12">
    <source>
        <dbReference type="SAM" id="MobiDB-lite"/>
    </source>
</evidence>
<feature type="transmembrane region" description="Helical" evidence="13">
    <location>
        <begin position="763"/>
        <end position="780"/>
    </location>
</feature>
<dbReference type="InterPro" id="IPR003593">
    <property type="entry name" value="AAA+_ATPase"/>
</dbReference>
<evidence type="ECO:0000256" key="13">
    <source>
        <dbReference type="SAM" id="Phobius"/>
    </source>
</evidence>
<keyword evidence="9" id="KW-1278">Translocase</keyword>
<keyword evidence="6 13" id="KW-0812">Transmembrane</keyword>
<comment type="similarity">
    <text evidence="3">Belongs to the ABC transporter superfamily.</text>
</comment>
<evidence type="ECO:0000256" key="4">
    <source>
        <dbReference type="ARBA" id="ARBA00022448"/>
    </source>
</evidence>
<evidence type="ECO:0000313" key="15">
    <source>
        <dbReference type="EMBL" id="RFD74960.1"/>
    </source>
</evidence>
<dbReference type="GO" id="GO:0016887">
    <property type="term" value="F:ATP hydrolysis activity"/>
    <property type="evidence" value="ECO:0007669"/>
    <property type="project" value="InterPro"/>
</dbReference>
<feature type="compositionally biased region" description="Basic and acidic residues" evidence="12">
    <location>
        <begin position="499"/>
        <end position="526"/>
    </location>
</feature>
<proteinExistence type="inferred from homology"/>
<accession>A0A3E1IPQ3</accession>
<dbReference type="GO" id="GO:0042626">
    <property type="term" value="F:ATPase-coupled transmembrane transporter activity"/>
    <property type="evidence" value="ECO:0007669"/>
    <property type="project" value="TreeGrafter"/>
</dbReference>
<dbReference type="PROSITE" id="PS00211">
    <property type="entry name" value="ABC_TRANSPORTER_1"/>
    <property type="match status" value="2"/>
</dbReference>
<evidence type="ECO:0000256" key="11">
    <source>
        <dbReference type="ARBA" id="ARBA00023136"/>
    </source>
</evidence>
<gene>
    <name evidence="15" type="ORF">AXE76_01775</name>
</gene>
<evidence type="ECO:0000256" key="9">
    <source>
        <dbReference type="ARBA" id="ARBA00022967"/>
    </source>
</evidence>
<evidence type="ECO:0000256" key="1">
    <source>
        <dbReference type="ARBA" id="ARBA00004141"/>
    </source>
</evidence>
<dbReference type="AlphaFoldDB" id="A0A3E1IPQ3"/>
<dbReference type="Proteomes" id="UP000258888">
    <property type="component" value="Unassembled WGS sequence"/>
</dbReference>
<dbReference type="PANTHER" id="PTHR43553">
    <property type="entry name" value="HEAVY METAL TRANSPORTER"/>
    <property type="match status" value="1"/>
</dbReference>
<comment type="caution">
    <text evidence="15">The sequence shown here is derived from an EMBL/GenBank/DDBJ whole genome shotgun (WGS) entry which is preliminary data.</text>
</comment>
<dbReference type="Gene3D" id="3.40.50.300">
    <property type="entry name" value="P-loop containing nucleotide triphosphate hydrolases"/>
    <property type="match status" value="2"/>
</dbReference>
<evidence type="ECO:0000256" key="3">
    <source>
        <dbReference type="ARBA" id="ARBA00005417"/>
    </source>
</evidence>
<dbReference type="InterPro" id="IPR017871">
    <property type="entry name" value="ABC_transporter-like_CS"/>
</dbReference>
<sequence>MNESQNCAVENNTLVVLKNICFSYDDGKTWTLEQLNLTIRSGERVAIVGKNGSGKSTLAKIIAGLAAPDSGYVELCGEKVFENTTAYADAYRNARKFIGALFQSPEDQIVTTVTEDDVAFGLENLNVEQPKMRKLVNNALEAVHMQNHRLSNPSLMSGGQMQKVALAGSIAMQSKLLVLDEPTSMLDSKSLENVDELFDDLHKSGTSIVQITHRIDECQRADRILLLENGVLHEICLEKLESYLNNSKSSFSKRLQENINNYQKRNENINDSTHANKAISISHLTVKYDNKSTAAINDYSLDVNEGEIVAIMGENGCGKSTLAKALCGLLKAESGSISVEKIPVSGKTSKADRQNLRKTIGYVMQLPEQQLFANTVREDVAYGPKNFGLKGDALKERVDETLRLLNLEDLAEKSPFSLSGGQQRLVAIAGVLAFKPRVLVLDEPTAGLDFEAASRLLQILCELNNQGVTIVVITHNIHEVKALGARLVTLKANNSESLEDKKKSSQEKIKQETITREKTSQEKTSQEKSTSLLSSFDPRITLLSCFMLMLSAFSITHYTQLAVLAFATLCLIIAAKIPLIKLISSLHMLIAVFTFSGLLNILAVRTGKILCKLGPIIVTQDGIHCAILFATRFSLVIIIGAILVITISPTVLTEACTSLLSPLKTIGIPTQEISLIMSLALRFLPTLSNEAVEVAHAQTARGGSIRDGSICKRIHAISSLIVPAFAGVIRHSETLSLALDTRCYTPSATRSHLHTLKVSAKDVLLLVVAIGFVSAIIAMSL</sequence>
<dbReference type="GO" id="GO:0005524">
    <property type="term" value="F:ATP binding"/>
    <property type="evidence" value="ECO:0007669"/>
    <property type="project" value="UniProtKB-KW"/>
</dbReference>
<dbReference type="EMBL" id="LSLH01000001">
    <property type="protein sequence ID" value="RFD74960.1"/>
    <property type="molecule type" value="Genomic_DNA"/>
</dbReference>
<dbReference type="InterPro" id="IPR027417">
    <property type="entry name" value="P-loop_NTPase"/>
</dbReference>
<evidence type="ECO:0000256" key="2">
    <source>
        <dbReference type="ARBA" id="ARBA00004236"/>
    </source>
</evidence>
<evidence type="ECO:0000256" key="7">
    <source>
        <dbReference type="ARBA" id="ARBA00022741"/>
    </source>
</evidence>
<dbReference type="Pfam" id="PF02361">
    <property type="entry name" value="CbiQ"/>
    <property type="match status" value="1"/>
</dbReference>
<dbReference type="InterPro" id="IPR050095">
    <property type="entry name" value="ECF_ABC_transporter_ATP-bd"/>
</dbReference>
<feature type="domain" description="ABC transporter" evidence="14">
    <location>
        <begin position="15"/>
        <end position="254"/>
    </location>
</feature>
<keyword evidence="11 13" id="KW-0472">Membrane</keyword>
<dbReference type="Pfam" id="PF00005">
    <property type="entry name" value="ABC_tran"/>
    <property type="match status" value="2"/>
</dbReference>
<feature type="region of interest" description="Disordered" evidence="12">
    <location>
        <begin position="499"/>
        <end position="527"/>
    </location>
</feature>
<evidence type="ECO:0000256" key="10">
    <source>
        <dbReference type="ARBA" id="ARBA00022989"/>
    </source>
</evidence>
<keyword evidence="10 13" id="KW-1133">Transmembrane helix</keyword>
<comment type="subcellular location">
    <subcellularLocation>
        <location evidence="2">Cell membrane</location>
    </subcellularLocation>
    <subcellularLocation>
        <location evidence="1">Membrane</location>
        <topology evidence="1">Multi-pass membrane protein</topology>
    </subcellularLocation>
</comment>
<evidence type="ECO:0000256" key="8">
    <source>
        <dbReference type="ARBA" id="ARBA00022840"/>
    </source>
</evidence>
<dbReference type="FunFam" id="3.40.50.300:FF:000224">
    <property type="entry name" value="Energy-coupling factor transporter ATP-binding protein EcfA"/>
    <property type="match status" value="1"/>
</dbReference>
<keyword evidence="8 15" id="KW-0067">ATP-binding</keyword>
<dbReference type="SUPFAM" id="SSF52540">
    <property type="entry name" value="P-loop containing nucleoside triphosphate hydrolases"/>
    <property type="match status" value="2"/>
</dbReference>
<protein>
    <submittedName>
        <fullName evidence="15">Cobalt ABC transporter ATP-binding protein</fullName>
    </submittedName>
</protein>
<evidence type="ECO:0000256" key="6">
    <source>
        <dbReference type="ARBA" id="ARBA00022692"/>
    </source>
</evidence>
<dbReference type="InterPro" id="IPR003339">
    <property type="entry name" value="ABC/ECF_trnsptr_transmembrane"/>
</dbReference>
<dbReference type="GO" id="GO:0043190">
    <property type="term" value="C:ATP-binding cassette (ABC) transporter complex"/>
    <property type="evidence" value="ECO:0007669"/>
    <property type="project" value="TreeGrafter"/>
</dbReference>
<dbReference type="PROSITE" id="PS50893">
    <property type="entry name" value="ABC_TRANSPORTER_2"/>
    <property type="match status" value="2"/>
</dbReference>
<keyword evidence="7" id="KW-0547">Nucleotide-binding</keyword>
<keyword evidence="16" id="KW-1185">Reference proteome</keyword>
<evidence type="ECO:0000259" key="14">
    <source>
        <dbReference type="PROSITE" id="PS50893"/>
    </source>
</evidence>
<dbReference type="RefSeq" id="WP_116794043.1">
    <property type="nucleotide sequence ID" value="NZ_LSLH01000001.1"/>
</dbReference>